<name>A0A392NZC4_9FABA</name>
<evidence type="ECO:0000313" key="2">
    <source>
        <dbReference type="EMBL" id="MCI05137.1"/>
    </source>
</evidence>
<dbReference type="InterPro" id="IPR056789">
    <property type="entry name" value="LRR_R13L1-DRL21"/>
</dbReference>
<feature type="domain" description="R13L1/DRL21-like LRR repeat region" evidence="1">
    <location>
        <begin position="97"/>
        <end position="223"/>
    </location>
</feature>
<dbReference type="InterPro" id="IPR032675">
    <property type="entry name" value="LRR_dom_sf"/>
</dbReference>
<protein>
    <submittedName>
        <fullName evidence="2">CC-NBS-LRR resistance protein</fullName>
    </submittedName>
</protein>
<proteinExistence type="predicted"/>
<evidence type="ECO:0000259" key="1">
    <source>
        <dbReference type="Pfam" id="PF25019"/>
    </source>
</evidence>
<dbReference type="SUPFAM" id="SSF52058">
    <property type="entry name" value="L domain-like"/>
    <property type="match status" value="1"/>
</dbReference>
<keyword evidence="3" id="KW-1185">Reference proteome</keyword>
<evidence type="ECO:0000313" key="3">
    <source>
        <dbReference type="Proteomes" id="UP000265520"/>
    </source>
</evidence>
<dbReference type="PANTHER" id="PTHR47186">
    <property type="entry name" value="LEUCINE-RICH REPEAT-CONTAINING PROTEIN 57"/>
    <property type="match status" value="1"/>
</dbReference>
<comment type="caution">
    <text evidence="2">The sequence shown here is derived from an EMBL/GenBank/DDBJ whole genome shotgun (WGS) entry which is preliminary data.</text>
</comment>
<dbReference type="EMBL" id="LXQA010057654">
    <property type="protein sequence ID" value="MCI05137.1"/>
    <property type="molecule type" value="Genomic_DNA"/>
</dbReference>
<dbReference type="PANTHER" id="PTHR47186:SF26">
    <property type="entry name" value="LEUCINE-RICH REPEAT DOMAIN, L DOMAIN-CONTAINING PROTEIN-RELATED"/>
    <property type="match status" value="1"/>
</dbReference>
<sequence>LAYEIGNLKLLRYLDLTSTEIKSLPDSICKLYNLQTLILEKCFELTELPSDFYKLAGLCHLNLECIYIKKMPKQIGRLNHLQTLSHFVVGENSGFDIKELDNLNHLQGKFTISGLENVTNPADAAGANLKDKKHLKELIMNYSDDFIFNNNGRELDVLEALRPNSNLKRLTIEYYNGNCFPNWLSGFHLPNLVSLKLQSCGLCSHLPPLGQLPGLKELSISRCDGIKIIGEEFYDNNSTVLPFKSLEVLIFDRMYGLEE</sequence>
<dbReference type="Proteomes" id="UP000265520">
    <property type="component" value="Unassembled WGS sequence"/>
</dbReference>
<feature type="non-terminal residue" evidence="2">
    <location>
        <position position="259"/>
    </location>
</feature>
<reference evidence="2 3" key="1">
    <citation type="journal article" date="2018" name="Front. Plant Sci.">
        <title>Red Clover (Trifolium pratense) and Zigzag Clover (T. medium) - A Picture of Genomic Similarities and Differences.</title>
        <authorList>
            <person name="Dluhosova J."/>
            <person name="Istvanek J."/>
            <person name="Nedelnik J."/>
            <person name="Repkova J."/>
        </authorList>
    </citation>
    <scope>NUCLEOTIDE SEQUENCE [LARGE SCALE GENOMIC DNA]</scope>
    <source>
        <strain evidence="3">cv. 10/8</strain>
        <tissue evidence="2">Leaf</tissue>
    </source>
</reference>
<dbReference type="Pfam" id="PF25019">
    <property type="entry name" value="LRR_R13L1-DRL21"/>
    <property type="match status" value="1"/>
</dbReference>
<organism evidence="2 3">
    <name type="scientific">Trifolium medium</name>
    <dbReference type="NCBI Taxonomy" id="97028"/>
    <lineage>
        <taxon>Eukaryota</taxon>
        <taxon>Viridiplantae</taxon>
        <taxon>Streptophyta</taxon>
        <taxon>Embryophyta</taxon>
        <taxon>Tracheophyta</taxon>
        <taxon>Spermatophyta</taxon>
        <taxon>Magnoliopsida</taxon>
        <taxon>eudicotyledons</taxon>
        <taxon>Gunneridae</taxon>
        <taxon>Pentapetalae</taxon>
        <taxon>rosids</taxon>
        <taxon>fabids</taxon>
        <taxon>Fabales</taxon>
        <taxon>Fabaceae</taxon>
        <taxon>Papilionoideae</taxon>
        <taxon>50 kb inversion clade</taxon>
        <taxon>NPAAA clade</taxon>
        <taxon>Hologalegina</taxon>
        <taxon>IRL clade</taxon>
        <taxon>Trifolieae</taxon>
        <taxon>Trifolium</taxon>
    </lineage>
</organism>
<dbReference type="Gene3D" id="3.80.10.10">
    <property type="entry name" value="Ribonuclease Inhibitor"/>
    <property type="match status" value="1"/>
</dbReference>
<dbReference type="AlphaFoldDB" id="A0A392NZC4"/>
<feature type="non-terminal residue" evidence="2">
    <location>
        <position position="1"/>
    </location>
</feature>
<accession>A0A392NZC4</accession>